<protein>
    <submittedName>
        <fullName evidence="2">Uncharacterized protein</fullName>
    </submittedName>
</protein>
<evidence type="ECO:0000313" key="3">
    <source>
        <dbReference type="Proteomes" id="UP001519460"/>
    </source>
</evidence>
<comment type="caution">
    <text evidence="2">The sequence shown here is derived from an EMBL/GenBank/DDBJ whole genome shotgun (WGS) entry which is preliminary data.</text>
</comment>
<reference evidence="2 3" key="1">
    <citation type="journal article" date="2023" name="Sci. Data">
        <title>Genome assembly of the Korean intertidal mud-creeper Batillaria attramentaria.</title>
        <authorList>
            <person name="Patra A.K."/>
            <person name="Ho P.T."/>
            <person name="Jun S."/>
            <person name="Lee S.J."/>
            <person name="Kim Y."/>
            <person name="Won Y.J."/>
        </authorList>
    </citation>
    <scope>NUCLEOTIDE SEQUENCE [LARGE SCALE GENOMIC DNA]</scope>
    <source>
        <strain evidence="2">Wonlab-2016</strain>
    </source>
</reference>
<keyword evidence="1" id="KW-0812">Transmembrane</keyword>
<keyword evidence="3" id="KW-1185">Reference proteome</keyword>
<gene>
    <name evidence="2" type="ORF">BaRGS_00009386</name>
</gene>
<name>A0ABD0LJP2_9CAEN</name>
<dbReference type="Proteomes" id="UP001519460">
    <property type="component" value="Unassembled WGS sequence"/>
</dbReference>
<dbReference type="EMBL" id="JACVVK020000044">
    <property type="protein sequence ID" value="KAK7499411.1"/>
    <property type="molecule type" value="Genomic_DNA"/>
</dbReference>
<keyword evidence="1" id="KW-0472">Membrane</keyword>
<evidence type="ECO:0000313" key="2">
    <source>
        <dbReference type="EMBL" id="KAK7499411.1"/>
    </source>
</evidence>
<evidence type="ECO:0000256" key="1">
    <source>
        <dbReference type="SAM" id="Phobius"/>
    </source>
</evidence>
<organism evidence="2 3">
    <name type="scientific">Batillaria attramentaria</name>
    <dbReference type="NCBI Taxonomy" id="370345"/>
    <lineage>
        <taxon>Eukaryota</taxon>
        <taxon>Metazoa</taxon>
        <taxon>Spiralia</taxon>
        <taxon>Lophotrochozoa</taxon>
        <taxon>Mollusca</taxon>
        <taxon>Gastropoda</taxon>
        <taxon>Caenogastropoda</taxon>
        <taxon>Sorbeoconcha</taxon>
        <taxon>Cerithioidea</taxon>
        <taxon>Batillariidae</taxon>
        <taxon>Batillaria</taxon>
    </lineage>
</organism>
<feature type="transmembrane region" description="Helical" evidence="1">
    <location>
        <begin position="33"/>
        <end position="52"/>
    </location>
</feature>
<accession>A0ABD0LJP2</accession>
<sequence>MHRFDRRDPAEWLEMAECGTGATQSCGMQQSRCLCVLCVAALQFMIFATGLYRSSSAQLSQTVGLTFYSNGVLSGKLRPEWMTLKSIPQQLGKEQNLSRVGRQINVASKMPVQNSVKRNGPYTGLQRLAHCGCDRICPAPGDRFRWLTDAWHAEFRPSGVSAWFRSPRRSLAERYIEMHAYARANSVWAASEKVCAISDDATVAGDLYESRSCDKSVEKVKSPVKKTDSLFSQLKRS</sequence>
<proteinExistence type="predicted"/>
<keyword evidence="1" id="KW-1133">Transmembrane helix</keyword>
<dbReference type="AlphaFoldDB" id="A0ABD0LJP2"/>